<keyword evidence="4" id="KW-0762">Sugar transport</keyword>
<organism evidence="4 5">
    <name type="scientific">Sulfitobacter noctilucicola</name>
    <dbReference type="NCBI Taxonomy" id="1342301"/>
    <lineage>
        <taxon>Bacteria</taxon>
        <taxon>Pseudomonadati</taxon>
        <taxon>Pseudomonadota</taxon>
        <taxon>Alphaproteobacteria</taxon>
        <taxon>Rhodobacterales</taxon>
        <taxon>Roseobacteraceae</taxon>
        <taxon>Sulfitobacter</taxon>
    </lineage>
</organism>
<dbReference type="PANTHER" id="PTHR43649">
    <property type="entry name" value="ARABINOSE-BINDING PROTEIN-RELATED"/>
    <property type="match status" value="1"/>
</dbReference>
<dbReference type="Pfam" id="PF01547">
    <property type="entry name" value="SBP_bac_1"/>
    <property type="match status" value="1"/>
</dbReference>
<sequence length="442" mass="47884">MSIKTKLLTTAVGFGLSAGIAASAMAEEITIATVNNADMITMQELAPAWEEATGNTINWVVLEENVLRQRTTTDIATGGGSFDIMFIGAYETPIWGAKDWLTPLNDFADDADYDLEDVFPLVRNGLSANGNLYALPLYSETSFTFYRTDLFEAAGVEVPTAQPTYEEFAEMAAKLHDPDNGVYGTCQRGKAGWGENMAFVGTVANAFGADWFDMDWNPQLDSPEWNAAVTYYVDLMNNSGPPGASANGHNENRALFKDGKCATWVDATSAAGDVRNPETSSVADKTDFFQAPKQVTDKGTGWFWSWALAIPASSKKVDEAKSFLKWATSKEYFEMVGESKGWVAVPSGTRKSVEEDARRLEAAPFANTIVEAILSVNPADPTRDPVPYTGVQFVAIPEFQGIGNYVGQQVAAALAGQSTVEEALANSQKFAVREMTKAGYIK</sequence>
<protein>
    <submittedName>
        <fullName evidence="4">Multiple sugar transport system substrate-binding protein/sorbitol/mannitol transport system substrate-binding protein</fullName>
    </submittedName>
</protein>
<dbReference type="CDD" id="cd13585">
    <property type="entry name" value="PBP2_TMBP_like"/>
    <property type="match status" value="1"/>
</dbReference>
<dbReference type="RefSeq" id="WP_025056604.1">
    <property type="nucleotide sequence ID" value="NZ_JACIFU010000002.1"/>
</dbReference>
<evidence type="ECO:0000256" key="2">
    <source>
        <dbReference type="ARBA" id="ARBA00008520"/>
    </source>
</evidence>
<keyword evidence="5" id="KW-1185">Reference proteome</keyword>
<evidence type="ECO:0000256" key="1">
    <source>
        <dbReference type="ARBA" id="ARBA00004418"/>
    </source>
</evidence>
<evidence type="ECO:0000256" key="3">
    <source>
        <dbReference type="SAM" id="SignalP"/>
    </source>
</evidence>
<dbReference type="GO" id="GO:0042597">
    <property type="term" value="C:periplasmic space"/>
    <property type="evidence" value="ECO:0007669"/>
    <property type="project" value="UniProtKB-SubCell"/>
</dbReference>
<dbReference type="Gene3D" id="3.40.190.10">
    <property type="entry name" value="Periplasmic binding protein-like II"/>
    <property type="match status" value="2"/>
</dbReference>
<dbReference type="OrthoDB" id="9804061at2"/>
<dbReference type="SUPFAM" id="SSF53850">
    <property type="entry name" value="Periplasmic binding protein-like II"/>
    <property type="match status" value="1"/>
</dbReference>
<keyword evidence="4" id="KW-0813">Transport</keyword>
<proteinExistence type="inferred from homology"/>
<dbReference type="PANTHER" id="PTHR43649:SF12">
    <property type="entry name" value="DIACETYLCHITOBIOSE BINDING PROTEIN DASA"/>
    <property type="match status" value="1"/>
</dbReference>
<gene>
    <name evidence="4" type="ORF">GGR93_002372</name>
</gene>
<comment type="caution">
    <text evidence="4">The sequence shown here is derived from an EMBL/GenBank/DDBJ whole genome shotgun (WGS) entry which is preliminary data.</text>
</comment>
<evidence type="ECO:0000313" key="4">
    <source>
        <dbReference type="EMBL" id="MBB4174599.1"/>
    </source>
</evidence>
<dbReference type="AlphaFoldDB" id="A0A7W6M8Z4"/>
<dbReference type="InterPro" id="IPR006059">
    <property type="entry name" value="SBP"/>
</dbReference>
<comment type="subcellular location">
    <subcellularLocation>
        <location evidence="1">Periplasm</location>
    </subcellularLocation>
</comment>
<dbReference type="InterPro" id="IPR050490">
    <property type="entry name" value="Bact_solute-bd_prot1"/>
</dbReference>
<accession>A0A7W6M8Z4</accession>
<keyword evidence="3" id="KW-0732">Signal</keyword>
<comment type="similarity">
    <text evidence="2">Belongs to the bacterial solute-binding protein 1 family.</text>
</comment>
<evidence type="ECO:0000313" key="5">
    <source>
        <dbReference type="Proteomes" id="UP000565745"/>
    </source>
</evidence>
<feature type="signal peptide" evidence="3">
    <location>
        <begin position="1"/>
        <end position="26"/>
    </location>
</feature>
<dbReference type="Proteomes" id="UP000565745">
    <property type="component" value="Unassembled WGS sequence"/>
</dbReference>
<name>A0A7W6M8Z4_9RHOB</name>
<dbReference type="EMBL" id="JACIFU010000002">
    <property type="protein sequence ID" value="MBB4174599.1"/>
    <property type="molecule type" value="Genomic_DNA"/>
</dbReference>
<feature type="chain" id="PRO_5030518261" evidence="3">
    <location>
        <begin position="27"/>
        <end position="442"/>
    </location>
</feature>
<reference evidence="4 5" key="1">
    <citation type="submission" date="2020-08" db="EMBL/GenBank/DDBJ databases">
        <title>Genomic Encyclopedia of Type Strains, Phase IV (KMG-IV): sequencing the most valuable type-strain genomes for metagenomic binning, comparative biology and taxonomic classification.</title>
        <authorList>
            <person name="Goeker M."/>
        </authorList>
    </citation>
    <scope>NUCLEOTIDE SEQUENCE [LARGE SCALE GENOMIC DNA]</scope>
    <source>
        <strain evidence="4 5">DSM 101015</strain>
    </source>
</reference>